<keyword evidence="2" id="KW-1003">Cell membrane</keyword>
<feature type="transmembrane region" description="Helical" evidence="6">
    <location>
        <begin position="181"/>
        <end position="203"/>
    </location>
</feature>
<accession>W6JXJ6</accession>
<feature type="transmembrane region" description="Helical" evidence="6">
    <location>
        <begin position="121"/>
        <end position="144"/>
    </location>
</feature>
<evidence type="ECO:0000256" key="3">
    <source>
        <dbReference type="ARBA" id="ARBA00022692"/>
    </source>
</evidence>
<dbReference type="InterPro" id="IPR020846">
    <property type="entry name" value="MFS_dom"/>
</dbReference>
<protein>
    <submittedName>
        <fullName evidence="8">Major Facilitator Superfamily transporter</fullName>
    </submittedName>
</protein>
<proteinExistence type="predicted"/>
<keyword evidence="4 6" id="KW-1133">Transmembrane helix</keyword>
<feature type="transmembrane region" description="Helical" evidence="6">
    <location>
        <begin position="156"/>
        <end position="175"/>
    </location>
</feature>
<dbReference type="GO" id="GO:0022857">
    <property type="term" value="F:transmembrane transporter activity"/>
    <property type="evidence" value="ECO:0007669"/>
    <property type="project" value="InterPro"/>
</dbReference>
<evidence type="ECO:0000256" key="1">
    <source>
        <dbReference type="ARBA" id="ARBA00004651"/>
    </source>
</evidence>
<feature type="transmembrane region" description="Helical" evidence="6">
    <location>
        <begin position="38"/>
        <end position="57"/>
    </location>
</feature>
<comment type="subcellular location">
    <subcellularLocation>
        <location evidence="1">Cell membrane</location>
        <topology evidence="1">Multi-pass membrane protein</topology>
    </subcellularLocation>
</comment>
<dbReference type="PANTHER" id="PTHR23513">
    <property type="entry name" value="INTEGRAL MEMBRANE EFFLUX PROTEIN-RELATED"/>
    <property type="match status" value="1"/>
</dbReference>
<feature type="transmembrane region" description="Helical" evidence="6">
    <location>
        <begin position="12"/>
        <end position="32"/>
    </location>
</feature>
<dbReference type="AlphaFoldDB" id="W6JXJ6"/>
<reference evidence="8 9" key="1">
    <citation type="journal article" date="2013" name="ISME J.">
        <title>A metabolic model for members of the genus Tetrasphaera involved in enhanced biological phosphorus removal.</title>
        <authorList>
            <person name="Kristiansen R."/>
            <person name="Nguyen H.T.T."/>
            <person name="Saunders A.M."/>
            <person name="Nielsen J.L."/>
            <person name="Wimmer R."/>
            <person name="Le V.Q."/>
            <person name="McIlroy S.J."/>
            <person name="Petrovski S."/>
            <person name="Seviour R.J."/>
            <person name="Calteau A."/>
            <person name="Nielsen K.L."/>
            <person name="Nielsen P.H."/>
        </authorList>
    </citation>
    <scope>NUCLEOTIDE SEQUENCE [LARGE SCALE GENOMIC DNA]</scope>
    <source>
        <strain evidence="8 9">Ben110</strain>
    </source>
</reference>
<name>W6JXJ6_9MICO</name>
<feature type="transmembrane region" description="Helical" evidence="6">
    <location>
        <begin position="244"/>
        <end position="263"/>
    </location>
</feature>
<sequence length="287" mass="29928">MPLEWVTGLYGVIDRIASMAGAALGGGLIAWVGAPGALYADAASFLVCALILGLTAGSPPLVPVADRDPVPYVQKLRRGWDFLRRDVVLVGMSAIVAATNLLDLAWSAVLMPVWGRNSGHGAAGIGVLFAVFSACAALSSMAAARWAERLPRFRTYVIAYLLTGLPRFAVLALGSPLCVCVAVFAIGGLACGFLNPILGAVVFERIPERLVGRVSALNSALCWSLMPLGGLLGGLLAASLGLAPVLWVVGTAYLLVTLLPLLVPSFREFDSRPAPEPVRARTSGHSV</sequence>
<dbReference type="Proteomes" id="UP000035763">
    <property type="component" value="Unassembled WGS sequence"/>
</dbReference>
<evidence type="ECO:0000313" key="8">
    <source>
        <dbReference type="EMBL" id="CCH73436.1"/>
    </source>
</evidence>
<evidence type="ECO:0000256" key="2">
    <source>
        <dbReference type="ARBA" id="ARBA00022475"/>
    </source>
</evidence>
<keyword evidence="5 6" id="KW-0472">Membrane</keyword>
<evidence type="ECO:0000256" key="6">
    <source>
        <dbReference type="SAM" id="Phobius"/>
    </source>
</evidence>
<evidence type="ECO:0000256" key="4">
    <source>
        <dbReference type="ARBA" id="ARBA00022989"/>
    </source>
</evidence>
<dbReference type="STRING" id="1193182.BN11_2750002"/>
<dbReference type="GO" id="GO:0005886">
    <property type="term" value="C:plasma membrane"/>
    <property type="evidence" value="ECO:0007669"/>
    <property type="project" value="UniProtKB-SubCell"/>
</dbReference>
<evidence type="ECO:0000313" key="9">
    <source>
        <dbReference type="Proteomes" id="UP000035763"/>
    </source>
</evidence>
<dbReference type="SUPFAM" id="SSF103473">
    <property type="entry name" value="MFS general substrate transporter"/>
    <property type="match status" value="1"/>
</dbReference>
<evidence type="ECO:0000259" key="7">
    <source>
        <dbReference type="PROSITE" id="PS50850"/>
    </source>
</evidence>
<dbReference type="InterPro" id="IPR011701">
    <property type="entry name" value="MFS"/>
</dbReference>
<keyword evidence="9" id="KW-1185">Reference proteome</keyword>
<comment type="caution">
    <text evidence="8">The sequence shown here is derived from an EMBL/GenBank/DDBJ whole genome shotgun (WGS) entry which is preliminary data.</text>
</comment>
<dbReference type="RefSeq" id="WP_201329275.1">
    <property type="nucleotide sequence ID" value="NZ_HG764815.1"/>
</dbReference>
<dbReference type="EMBL" id="CAJA01000196">
    <property type="protein sequence ID" value="CCH73436.1"/>
    <property type="molecule type" value="Genomic_DNA"/>
</dbReference>
<keyword evidence="3 6" id="KW-0812">Transmembrane</keyword>
<dbReference type="Gene3D" id="1.20.1250.20">
    <property type="entry name" value="MFS general substrate transporter like domains"/>
    <property type="match status" value="1"/>
</dbReference>
<feature type="transmembrane region" description="Helical" evidence="6">
    <location>
        <begin position="215"/>
        <end position="238"/>
    </location>
</feature>
<evidence type="ECO:0000256" key="5">
    <source>
        <dbReference type="ARBA" id="ARBA00023136"/>
    </source>
</evidence>
<dbReference type="InterPro" id="IPR036259">
    <property type="entry name" value="MFS_trans_sf"/>
</dbReference>
<dbReference type="PANTHER" id="PTHR23513:SF6">
    <property type="entry name" value="MAJOR FACILITATOR SUPERFAMILY ASSOCIATED DOMAIN-CONTAINING PROTEIN"/>
    <property type="match status" value="1"/>
</dbReference>
<dbReference type="Pfam" id="PF07690">
    <property type="entry name" value="MFS_1"/>
    <property type="match status" value="1"/>
</dbReference>
<organism evidence="8 9">
    <name type="scientific">Nostocoides australiense Ben110</name>
    <dbReference type="NCBI Taxonomy" id="1193182"/>
    <lineage>
        <taxon>Bacteria</taxon>
        <taxon>Bacillati</taxon>
        <taxon>Actinomycetota</taxon>
        <taxon>Actinomycetes</taxon>
        <taxon>Micrococcales</taxon>
        <taxon>Intrasporangiaceae</taxon>
        <taxon>Nostocoides</taxon>
    </lineage>
</organism>
<dbReference type="PROSITE" id="PS50850">
    <property type="entry name" value="MFS"/>
    <property type="match status" value="1"/>
</dbReference>
<feature type="transmembrane region" description="Helical" evidence="6">
    <location>
        <begin position="87"/>
        <end position="109"/>
    </location>
</feature>
<gene>
    <name evidence="8" type="ORF">BN11_2750002</name>
</gene>
<feature type="domain" description="Major facilitator superfamily (MFS) profile" evidence="7">
    <location>
        <begin position="86"/>
        <end position="287"/>
    </location>
</feature>